<dbReference type="EMBL" id="CP133721">
    <property type="protein sequence ID" value="WMW77962.1"/>
    <property type="molecule type" value="Genomic_DNA"/>
</dbReference>
<evidence type="ECO:0008006" key="3">
    <source>
        <dbReference type="Google" id="ProtNLM"/>
    </source>
</evidence>
<proteinExistence type="predicted"/>
<name>A0ABY9R9Q4_9FLAO</name>
<accession>A0ABY9R9Q4</accession>
<gene>
    <name evidence="1" type="ORF">RF683_00525</name>
</gene>
<sequence>MGKNFTSFSYKNTTPFTDKIKINGTGSTYELGYAMPLKKFKDFSYLGSITLNDYNATGESDLNNLDWKTSYIGIQNVVDYRFYDSFYFFISAQAGLNLSTILYGKQQLNNSTYNLTKNKDFSGIILQPVVGINAKYYISKSGFLSLGCNFTKSISLNPTPEKVSFNTFQILFGGYFDLIKDKHL</sequence>
<dbReference type="RefSeq" id="WP_309532289.1">
    <property type="nucleotide sequence ID" value="NZ_CP133721.1"/>
</dbReference>
<evidence type="ECO:0000313" key="2">
    <source>
        <dbReference type="Proteomes" id="UP001180481"/>
    </source>
</evidence>
<keyword evidence="2" id="KW-1185">Reference proteome</keyword>
<evidence type="ECO:0000313" key="1">
    <source>
        <dbReference type="EMBL" id="WMW77962.1"/>
    </source>
</evidence>
<reference evidence="1" key="1">
    <citation type="submission" date="2023-09" db="EMBL/GenBank/DDBJ databases">
        <title>Flavobacterium sp. 20NA77.7 isolated from freshwater.</title>
        <authorList>
            <person name="Le V."/>
            <person name="Ko S.-R."/>
            <person name="Ahn C.-Y."/>
            <person name="Oh H.-M."/>
        </authorList>
    </citation>
    <scope>NUCLEOTIDE SEQUENCE</scope>
    <source>
        <strain evidence="1">20NA77.7</strain>
    </source>
</reference>
<protein>
    <recommendedName>
        <fullName evidence="3">Outer membrane protein beta-barrel domain-containing protein</fullName>
    </recommendedName>
</protein>
<dbReference type="Proteomes" id="UP001180481">
    <property type="component" value="Chromosome"/>
</dbReference>
<organism evidence="1 2">
    <name type="scientific">Flavobacterium nakdongensis</name>
    <dbReference type="NCBI Taxonomy" id="3073563"/>
    <lineage>
        <taxon>Bacteria</taxon>
        <taxon>Pseudomonadati</taxon>
        <taxon>Bacteroidota</taxon>
        <taxon>Flavobacteriia</taxon>
        <taxon>Flavobacteriales</taxon>
        <taxon>Flavobacteriaceae</taxon>
        <taxon>Flavobacterium</taxon>
    </lineage>
</organism>